<dbReference type="InterPro" id="IPR027417">
    <property type="entry name" value="P-loop_NTPase"/>
</dbReference>
<evidence type="ECO:0000256" key="2">
    <source>
        <dbReference type="ARBA" id="ARBA00022527"/>
    </source>
</evidence>
<dbReference type="InterPro" id="IPR000719">
    <property type="entry name" value="Prot_kinase_dom"/>
</dbReference>
<dbReference type="CDD" id="cd14014">
    <property type="entry name" value="STKc_PknB_like"/>
    <property type="match status" value="1"/>
</dbReference>
<dbReference type="Gene3D" id="3.30.200.20">
    <property type="entry name" value="Phosphorylase Kinase, domain 1"/>
    <property type="match status" value="1"/>
</dbReference>
<dbReference type="Gene3D" id="3.40.50.300">
    <property type="entry name" value="P-loop containing nucleotide triphosphate hydrolases"/>
    <property type="match status" value="1"/>
</dbReference>
<evidence type="ECO:0000259" key="9">
    <source>
        <dbReference type="PROSITE" id="PS50011"/>
    </source>
</evidence>
<dbReference type="GO" id="GO:0004674">
    <property type="term" value="F:protein serine/threonine kinase activity"/>
    <property type="evidence" value="ECO:0007669"/>
    <property type="project" value="UniProtKB-KW"/>
</dbReference>
<dbReference type="EC" id="2.7.11.1" evidence="1"/>
<evidence type="ECO:0000256" key="1">
    <source>
        <dbReference type="ARBA" id="ARBA00012513"/>
    </source>
</evidence>
<evidence type="ECO:0000256" key="3">
    <source>
        <dbReference type="ARBA" id="ARBA00022679"/>
    </source>
</evidence>
<dbReference type="PROSITE" id="PS50011">
    <property type="entry name" value="PROTEIN_KINASE_DOM"/>
    <property type="match status" value="1"/>
</dbReference>
<dbReference type="Proteomes" id="UP000199515">
    <property type="component" value="Unassembled WGS sequence"/>
</dbReference>
<dbReference type="NCBIfam" id="NF041121">
    <property type="entry name" value="SAV_2336_NTERM"/>
    <property type="match status" value="1"/>
</dbReference>
<dbReference type="InterPro" id="IPR017441">
    <property type="entry name" value="Protein_kinase_ATP_BS"/>
</dbReference>
<dbReference type="GO" id="GO:0005524">
    <property type="term" value="F:ATP binding"/>
    <property type="evidence" value="ECO:0007669"/>
    <property type="project" value="UniProtKB-UniRule"/>
</dbReference>
<dbReference type="SUPFAM" id="SSF56112">
    <property type="entry name" value="Protein kinase-like (PK-like)"/>
    <property type="match status" value="1"/>
</dbReference>
<sequence length="1024" mass="112780">MPEPDFDAAGIAKALQAFHRPWPGGRRELDLNATVREYGQTTVLTPQFQRRAERWFSVTLVIDNSPSMDVWRSVAADFARVLRSINAFRSVRTREFGQEVRSDRGGRELILVFSDCAGEAWRGDSAWQQVRHWAESTPTALINPLPSGLWRRTGLDLPSVRVTAKAPGSSVLPHRVPALVELAGEQWTPIPTVALTPASLRRWAETLMCEDRDGCDAVLVPPSPLAGDESAFLTSDELLSTFRHTASPLALRLAVLVSPFREVSLPLLQLVRRELVPEAADSDVAEVVISRLDRFREGLLERLSTTDAWRLHEMLAGRDFPEALRDILELLGVAEAEPVSVVESVEAPPAPIEVVGRELDLELLWRGFEEASVQVITGPPGVGKTTMARAFAERHRGDYDFVGWTTRANFESAVDANVTPGEDSWLMITEGVPDLHFLPKRHNGHIVVIAEDGFSGRRWPVVKLGPLTTTSGVGLLIVVSGDDDLVAAREFVTATGGWPLIVRLAGSYIRYLGTTIAAYSAELLPVLPERVSYARVLSAVFRLTTQQLSGEAAALLVSASVYRGEGVPLQRMLSSVSKPPRPSQFVEVALSAMFGDEQRIRTAAAELLAFGLLTDGYGLEVNSPVREMTLDQVADPISWARSLHELFKMWLQGLPDQKDALSLWQAHLRSMLDLVPEDEEGLFIRGDFAEWMGRDGDVKSAIDLYSALLADAEVMEKVDPTWIRARLKKWQGRLVASESGRYELGSILGAGTMSFVYQAFDKVLNREVALKAPNPERARDPRAVERFLRGARIGSMLNHPAIVATYDIGEMAIDDFQRPYTVLELIDGATLAEVLKSSKPPGVQRSIEIIADLCSALDSVHARGFVHGDVKPSHVMLTSLRAVKLVGFSMSREIGGAPEEIDRVIGASEYRAPEQANRHKLDGRGDIYSAGCLLYELLTGERPSQTGTISPPSSMRPVTRALDAVVLKALAPNPENRYQTAMEFRADLVRVHMGTLQAPAQPLSEEGPLDDDKGSRRSWWPFGR</sequence>
<dbReference type="PROSITE" id="PS00107">
    <property type="entry name" value="PROTEIN_KINASE_ATP"/>
    <property type="match status" value="1"/>
</dbReference>
<evidence type="ECO:0000313" key="11">
    <source>
        <dbReference type="Proteomes" id="UP000199515"/>
    </source>
</evidence>
<dbReference type="PANTHER" id="PTHR43289:SF6">
    <property type="entry name" value="SERINE_THREONINE-PROTEIN KINASE NEKL-3"/>
    <property type="match status" value="1"/>
</dbReference>
<protein>
    <recommendedName>
        <fullName evidence="1">non-specific serine/threonine protein kinase</fullName>
        <ecNumber evidence="1">2.7.11.1</ecNumber>
    </recommendedName>
</protein>
<evidence type="ECO:0000256" key="6">
    <source>
        <dbReference type="ARBA" id="ARBA00022840"/>
    </source>
</evidence>
<dbReference type="Gene3D" id="1.10.510.10">
    <property type="entry name" value="Transferase(Phosphotransferase) domain 1"/>
    <property type="match status" value="1"/>
</dbReference>
<dbReference type="STRING" id="589385.SAMN05421504_107368"/>
<accession>A0A1H3NMD4</accession>
<reference evidence="10 11" key="1">
    <citation type="submission" date="2016-10" db="EMBL/GenBank/DDBJ databases">
        <authorList>
            <person name="de Groot N.N."/>
        </authorList>
    </citation>
    <scope>NUCLEOTIDE SEQUENCE [LARGE SCALE GENOMIC DNA]</scope>
    <source>
        <strain evidence="10 11">CPCC 202699</strain>
    </source>
</reference>
<dbReference type="EMBL" id="FNON01000007">
    <property type="protein sequence ID" value="SDY89948.1"/>
    <property type="molecule type" value="Genomic_DNA"/>
</dbReference>
<keyword evidence="11" id="KW-1185">Reference proteome</keyword>
<evidence type="ECO:0000256" key="4">
    <source>
        <dbReference type="ARBA" id="ARBA00022741"/>
    </source>
</evidence>
<dbReference type="Pfam" id="PF00069">
    <property type="entry name" value="Pkinase"/>
    <property type="match status" value="1"/>
</dbReference>
<dbReference type="SUPFAM" id="SSF52540">
    <property type="entry name" value="P-loop containing nucleoside triphosphate hydrolases"/>
    <property type="match status" value="1"/>
</dbReference>
<keyword evidence="5 10" id="KW-0418">Kinase</keyword>
<proteinExistence type="predicted"/>
<evidence type="ECO:0000256" key="7">
    <source>
        <dbReference type="PROSITE-ProRule" id="PRU10141"/>
    </source>
</evidence>
<keyword evidence="3" id="KW-0808">Transferase</keyword>
<keyword evidence="6 7" id="KW-0067">ATP-binding</keyword>
<evidence type="ECO:0000256" key="8">
    <source>
        <dbReference type="SAM" id="MobiDB-lite"/>
    </source>
</evidence>
<evidence type="ECO:0000256" key="5">
    <source>
        <dbReference type="ARBA" id="ARBA00022777"/>
    </source>
</evidence>
<dbReference type="RefSeq" id="WP_091294867.1">
    <property type="nucleotide sequence ID" value="NZ_FNON01000007.1"/>
</dbReference>
<keyword evidence="2 10" id="KW-0723">Serine/threonine-protein kinase</keyword>
<dbReference type="AlphaFoldDB" id="A0A1H3NMD4"/>
<feature type="binding site" evidence="7">
    <location>
        <position position="771"/>
    </location>
    <ligand>
        <name>ATP</name>
        <dbReference type="ChEBI" id="CHEBI:30616"/>
    </ligand>
</feature>
<gene>
    <name evidence="10" type="ORF">SAMN05421504_107368</name>
</gene>
<organism evidence="10 11">
    <name type="scientific">Amycolatopsis xylanica</name>
    <dbReference type="NCBI Taxonomy" id="589385"/>
    <lineage>
        <taxon>Bacteria</taxon>
        <taxon>Bacillati</taxon>
        <taxon>Actinomycetota</taxon>
        <taxon>Actinomycetes</taxon>
        <taxon>Pseudonocardiales</taxon>
        <taxon>Pseudonocardiaceae</taxon>
        <taxon>Amycolatopsis</taxon>
    </lineage>
</organism>
<dbReference type="InterPro" id="IPR011009">
    <property type="entry name" value="Kinase-like_dom_sf"/>
</dbReference>
<keyword evidence="4 7" id="KW-0547">Nucleotide-binding</keyword>
<feature type="region of interest" description="Disordered" evidence="8">
    <location>
        <begin position="998"/>
        <end position="1024"/>
    </location>
</feature>
<name>A0A1H3NMD4_9PSEU</name>
<feature type="domain" description="Protein kinase" evidence="9">
    <location>
        <begin position="742"/>
        <end position="989"/>
    </location>
</feature>
<dbReference type="InterPro" id="IPR047738">
    <property type="entry name" value="SAV_2336-like_N"/>
</dbReference>
<evidence type="ECO:0000313" key="10">
    <source>
        <dbReference type="EMBL" id="SDY89948.1"/>
    </source>
</evidence>
<dbReference type="PANTHER" id="PTHR43289">
    <property type="entry name" value="MITOGEN-ACTIVATED PROTEIN KINASE KINASE KINASE 20-RELATED"/>
    <property type="match status" value="1"/>
</dbReference>